<organism evidence="2 3">
    <name type="scientific">Listeria floridensis FSL S10-1187</name>
    <dbReference type="NCBI Taxonomy" id="1265817"/>
    <lineage>
        <taxon>Bacteria</taxon>
        <taxon>Bacillati</taxon>
        <taxon>Bacillota</taxon>
        <taxon>Bacilli</taxon>
        <taxon>Bacillales</taxon>
        <taxon>Listeriaceae</taxon>
        <taxon>Listeria</taxon>
    </lineage>
</organism>
<evidence type="ECO:0008006" key="4">
    <source>
        <dbReference type="Google" id="ProtNLM"/>
    </source>
</evidence>
<name>A0ABN0RC98_9LIST</name>
<accession>A0ABN0RC98</accession>
<dbReference type="EMBL" id="AODF01000034">
    <property type="protein sequence ID" value="EUJ26935.1"/>
    <property type="molecule type" value="Genomic_DNA"/>
</dbReference>
<reference evidence="2 3" key="1">
    <citation type="journal article" date="2014" name="Int. J. Syst. Evol. Microbiol.">
        <title>Listeria floridensis sp. nov., Listeria aquatica sp. nov., Listeria cornellensis sp. nov., Listeria riparia sp. nov. and Listeria grandensis sp. nov., from agricultural and natural environments.</title>
        <authorList>
            <person name="den Bakker H.C."/>
            <person name="Warchocki S."/>
            <person name="Wright E.M."/>
            <person name="Allred A.F."/>
            <person name="Ahlstrom C."/>
            <person name="Manuel C.S."/>
            <person name="Stasiewicz M.J."/>
            <person name="Burrell A."/>
            <person name="Roof S."/>
            <person name="Strawn L."/>
            <person name="Fortes E.D."/>
            <person name="Nightingale K.K."/>
            <person name="Kephart D."/>
            <person name="Wiedmann M."/>
        </authorList>
    </citation>
    <scope>NUCLEOTIDE SEQUENCE [LARGE SCALE GENOMIC DNA]</scope>
    <source>
        <strain evidence="2 3">FSL S10-1187</strain>
    </source>
</reference>
<proteinExistence type="predicted"/>
<keyword evidence="1" id="KW-0472">Membrane</keyword>
<feature type="transmembrane region" description="Helical" evidence="1">
    <location>
        <begin position="218"/>
        <end position="242"/>
    </location>
</feature>
<evidence type="ECO:0000256" key="1">
    <source>
        <dbReference type="SAM" id="Phobius"/>
    </source>
</evidence>
<feature type="transmembrane region" description="Helical" evidence="1">
    <location>
        <begin position="353"/>
        <end position="375"/>
    </location>
</feature>
<keyword evidence="1" id="KW-0812">Transmembrane</keyword>
<dbReference type="Proteomes" id="UP000019249">
    <property type="component" value="Unassembled WGS sequence"/>
</dbReference>
<gene>
    <name evidence="2" type="ORF">MFLO_13725</name>
</gene>
<keyword evidence="1" id="KW-1133">Transmembrane helix</keyword>
<sequence>MRQQTFFFKKFLNAKGNWIPLILLVASVLFVLIMNVMTEKEHDLAAVSEENILLNQEGVKFNENQANNQSLTQEDQENLKETEKFAQQQIKQYQQIKELYASGKWSEAYQLKLKELEFSLQIEKEAPTGRGDELKRLFNRDILKYQELQKLNIKEELDNQETQGFTYLYRVLKSFFPILFLVVLCFSLTTVFTDRFFLDLDRSKLYPGSTLFKTFERIVFAFMLAFIIYGVVIILAFLSASLLSGWGTLQYPMVVEIGEKTVLFTVGSLLWKTILLQLLAMAVVVLMIDLISKLVKKLMPTLFISLVVLIAPPLLIGKVEFFNQVATFLPQTYFNAGQVVTQTLAESCRNPNITFLNGIIVLLLCVIILGLLACCMDRKGGENNSFSKEDTRSQK</sequence>
<feature type="transmembrane region" description="Helical" evidence="1">
    <location>
        <begin position="262"/>
        <end position="286"/>
    </location>
</feature>
<feature type="transmembrane region" description="Helical" evidence="1">
    <location>
        <begin position="298"/>
        <end position="316"/>
    </location>
</feature>
<feature type="transmembrane region" description="Helical" evidence="1">
    <location>
        <begin position="21"/>
        <end position="38"/>
    </location>
</feature>
<comment type="caution">
    <text evidence="2">The sequence shown here is derived from an EMBL/GenBank/DDBJ whole genome shotgun (WGS) entry which is preliminary data.</text>
</comment>
<evidence type="ECO:0000313" key="2">
    <source>
        <dbReference type="EMBL" id="EUJ26935.1"/>
    </source>
</evidence>
<keyword evidence="3" id="KW-1185">Reference proteome</keyword>
<feature type="transmembrane region" description="Helical" evidence="1">
    <location>
        <begin position="175"/>
        <end position="197"/>
    </location>
</feature>
<evidence type="ECO:0000313" key="3">
    <source>
        <dbReference type="Proteomes" id="UP000019249"/>
    </source>
</evidence>
<protein>
    <recommendedName>
        <fullName evidence="4">ABC transporter permease</fullName>
    </recommendedName>
</protein>